<dbReference type="EMBL" id="JAUJLE010000100">
    <property type="protein sequence ID" value="KAK0983757.1"/>
    <property type="molecule type" value="Genomic_DNA"/>
</dbReference>
<dbReference type="PANTHER" id="PTHR28251">
    <property type="entry name" value="V-TYPE ATPASE ASSEMBLY FACTOR PKR1"/>
    <property type="match status" value="1"/>
</dbReference>
<dbReference type="AlphaFoldDB" id="A0AAN6KHS1"/>
<proteinExistence type="predicted"/>
<evidence type="ECO:0000313" key="4">
    <source>
        <dbReference type="Proteomes" id="UP001175353"/>
    </source>
</evidence>
<protein>
    <submittedName>
        <fullName evidence="3">SMK killer toxin resistance protein</fullName>
    </submittedName>
</protein>
<keyword evidence="2" id="KW-0812">Transmembrane</keyword>
<feature type="compositionally biased region" description="Low complexity" evidence="1">
    <location>
        <begin position="201"/>
        <end position="221"/>
    </location>
</feature>
<evidence type="ECO:0000313" key="3">
    <source>
        <dbReference type="EMBL" id="KAK0983757.1"/>
    </source>
</evidence>
<evidence type="ECO:0000256" key="1">
    <source>
        <dbReference type="SAM" id="MobiDB-lite"/>
    </source>
</evidence>
<reference evidence="3" key="1">
    <citation type="submission" date="2023-06" db="EMBL/GenBank/DDBJ databases">
        <title>Black Yeasts Isolated from many extreme environments.</title>
        <authorList>
            <person name="Coleine C."/>
            <person name="Stajich J.E."/>
            <person name="Selbmann L."/>
        </authorList>
    </citation>
    <scope>NUCLEOTIDE SEQUENCE</scope>
    <source>
        <strain evidence="3">CCFEE 5200</strain>
    </source>
</reference>
<keyword evidence="2" id="KW-1133">Transmembrane helix</keyword>
<feature type="transmembrane region" description="Helical" evidence="2">
    <location>
        <begin position="108"/>
        <end position="126"/>
    </location>
</feature>
<keyword evidence="4" id="KW-1185">Reference proteome</keyword>
<keyword evidence="2" id="KW-0472">Membrane</keyword>
<organism evidence="3 4">
    <name type="scientific">Friedmanniomyces endolithicus</name>
    <dbReference type="NCBI Taxonomy" id="329885"/>
    <lineage>
        <taxon>Eukaryota</taxon>
        <taxon>Fungi</taxon>
        <taxon>Dikarya</taxon>
        <taxon>Ascomycota</taxon>
        <taxon>Pezizomycotina</taxon>
        <taxon>Dothideomycetes</taxon>
        <taxon>Dothideomycetidae</taxon>
        <taxon>Mycosphaerellales</taxon>
        <taxon>Teratosphaeriaceae</taxon>
        <taxon>Friedmanniomyces</taxon>
    </lineage>
</organism>
<dbReference type="GO" id="GO:0070072">
    <property type="term" value="P:vacuolar proton-transporting V-type ATPase complex assembly"/>
    <property type="evidence" value="ECO:0007669"/>
    <property type="project" value="InterPro"/>
</dbReference>
<comment type="caution">
    <text evidence="3">The sequence shown here is derived from an EMBL/GenBank/DDBJ whole genome shotgun (WGS) entry which is preliminary data.</text>
</comment>
<gene>
    <name evidence="3" type="primary">PKR1_2</name>
    <name evidence="3" type="ORF">LTR91_011122</name>
</gene>
<dbReference type="Proteomes" id="UP001175353">
    <property type="component" value="Unassembled WGS sequence"/>
</dbReference>
<feature type="compositionally biased region" description="Basic and acidic residues" evidence="1">
    <location>
        <begin position="237"/>
        <end position="246"/>
    </location>
</feature>
<evidence type="ECO:0000256" key="2">
    <source>
        <dbReference type="SAM" id="Phobius"/>
    </source>
</evidence>
<name>A0AAN6KHS1_9PEZI</name>
<feature type="compositionally biased region" description="Acidic residues" evidence="1">
    <location>
        <begin position="159"/>
        <end position="169"/>
    </location>
</feature>
<sequence>MNNTHETPVVLAKSCVTTASELTERHIACQSQSHELPQGSDVVCSAPITSKARQYPQALTMGDFLESLWGSVFAPGPTPTLLIATNVTFATLQAVHLALLIGTYSIHFAILSVLCCGLWCSINWFANELRQAQGIEEEAERLRKQSAVLKERRGGVADSEADDEGEGTETEAGPGMGDSIASMEDGREEAMENVPPRMRESQAVGGASQAAAREATTTGAAPRGSTARDGANAARQRMSESQDRSGDVSSSTDGECEKVDR</sequence>
<accession>A0AAN6KHS1</accession>
<dbReference type="Pfam" id="PF08636">
    <property type="entry name" value="Pkr1"/>
    <property type="match status" value="1"/>
</dbReference>
<dbReference type="PANTHER" id="PTHR28251:SF1">
    <property type="entry name" value="V-TYPE ATPASE ASSEMBLY FACTOR PKR1"/>
    <property type="match status" value="1"/>
</dbReference>
<feature type="region of interest" description="Disordered" evidence="1">
    <location>
        <begin position="150"/>
        <end position="261"/>
    </location>
</feature>
<dbReference type="GO" id="GO:0005789">
    <property type="term" value="C:endoplasmic reticulum membrane"/>
    <property type="evidence" value="ECO:0007669"/>
    <property type="project" value="TreeGrafter"/>
</dbReference>
<dbReference type="InterPro" id="IPR013945">
    <property type="entry name" value="Pkr1"/>
</dbReference>